<dbReference type="EMBL" id="CASHTH010003001">
    <property type="protein sequence ID" value="CAI8038561.1"/>
    <property type="molecule type" value="Genomic_DNA"/>
</dbReference>
<dbReference type="Gene3D" id="2.60.40.10">
    <property type="entry name" value="Immunoglobulins"/>
    <property type="match status" value="2"/>
</dbReference>
<evidence type="ECO:0000256" key="5">
    <source>
        <dbReference type="ARBA" id="ARBA00022813"/>
    </source>
</evidence>
<dbReference type="Proteomes" id="UP001174909">
    <property type="component" value="Unassembled WGS sequence"/>
</dbReference>
<evidence type="ECO:0000259" key="9">
    <source>
        <dbReference type="PROSITE" id="PS50853"/>
    </source>
</evidence>
<gene>
    <name evidence="10" type="ORF">GBAR_LOCUS21504</name>
</gene>
<dbReference type="PANTHER" id="PTHR46003">
    <property type="entry name" value="HOST CELL FACTOR"/>
    <property type="match status" value="1"/>
</dbReference>
<keyword evidence="11" id="KW-1185">Reference proteome</keyword>
<dbReference type="SUPFAM" id="SSF117281">
    <property type="entry name" value="Kelch motif"/>
    <property type="match status" value="1"/>
</dbReference>
<dbReference type="InterPro" id="IPR043536">
    <property type="entry name" value="HCF1/2"/>
</dbReference>
<accession>A0AA35X3M7</accession>
<evidence type="ECO:0000256" key="4">
    <source>
        <dbReference type="ARBA" id="ARBA00022737"/>
    </source>
</evidence>
<keyword evidence="4" id="KW-0677">Repeat</keyword>
<dbReference type="PANTHER" id="PTHR46003:SF1">
    <property type="entry name" value="HOST CELL FACTOR"/>
    <property type="match status" value="1"/>
</dbReference>
<dbReference type="PROSITE" id="PS50853">
    <property type="entry name" value="FN3"/>
    <property type="match status" value="1"/>
</dbReference>
<organism evidence="10 11">
    <name type="scientific">Geodia barretti</name>
    <name type="common">Barrett's horny sponge</name>
    <dbReference type="NCBI Taxonomy" id="519541"/>
    <lineage>
        <taxon>Eukaryota</taxon>
        <taxon>Metazoa</taxon>
        <taxon>Porifera</taxon>
        <taxon>Demospongiae</taxon>
        <taxon>Heteroscleromorpha</taxon>
        <taxon>Tetractinellida</taxon>
        <taxon>Astrophorina</taxon>
        <taxon>Geodiidae</taxon>
        <taxon>Geodia</taxon>
    </lineage>
</organism>
<dbReference type="InterPro" id="IPR015915">
    <property type="entry name" value="Kelch-typ_b-propeller"/>
</dbReference>
<dbReference type="InterPro" id="IPR013783">
    <property type="entry name" value="Ig-like_fold"/>
</dbReference>
<feature type="region of interest" description="Disordered" evidence="8">
    <location>
        <begin position="646"/>
        <end position="682"/>
    </location>
</feature>
<proteinExistence type="predicted"/>
<feature type="domain" description="Fibronectin type-III" evidence="9">
    <location>
        <begin position="543"/>
        <end position="653"/>
    </location>
</feature>
<dbReference type="Pfam" id="PF13854">
    <property type="entry name" value="Kelch_HCF"/>
    <property type="match status" value="1"/>
</dbReference>
<evidence type="ECO:0000256" key="3">
    <source>
        <dbReference type="ARBA" id="ARBA00022553"/>
    </source>
</evidence>
<dbReference type="SUPFAM" id="SSF49265">
    <property type="entry name" value="Fibronectin type III"/>
    <property type="match status" value="1"/>
</dbReference>
<dbReference type="FunFam" id="2.120.10.80:FF:000015">
    <property type="entry name" value="host cell factor 1 isoform X1"/>
    <property type="match status" value="1"/>
</dbReference>
<dbReference type="AlphaFoldDB" id="A0AA35X3M7"/>
<reference evidence="10" key="1">
    <citation type="submission" date="2023-03" db="EMBL/GenBank/DDBJ databases">
        <authorList>
            <person name="Steffen K."/>
            <person name="Cardenas P."/>
        </authorList>
    </citation>
    <scope>NUCLEOTIDE SEQUENCE</scope>
</reference>
<keyword evidence="7" id="KW-0131">Cell cycle</keyword>
<dbReference type="Gene3D" id="6.10.250.2590">
    <property type="match status" value="1"/>
</dbReference>
<dbReference type="FunFam" id="2.120.10.80:FF:000008">
    <property type="entry name" value="host cell factor 1 isoform X1"/>
    <property type="match status" value="1"/>
</dbReference>
<evidence type="ECO:0000313" key="11">
    <source>
        <dbReference type="Proteomes" id="UP001174909"/>
    </source>
</evidence>
<dbReference type="InterPro" id="IPR036116">
    <property type="entry name" value="FN3_sf"/>
</dbReference>
<keyword evidence="2" id="KW-0880">Kelch repeat</keyword>
<evidence type="ECO:0000256" key="6">
    <source>
        <dbReference type="ARBA" id="ARBA00023242"/>
    </source>
</evidence>
<evidence type="ECO:0000256" key="1">
    <source>
        <dbReference type="ARBA" id="ARBA00004123"/>
    </source>
</evidence>
<protein>
    <submittedName>
        <fullName evidence="10">Host cell factor 1</fullName>
    </submittedName>
</protein>
<dbReference type="Gene3D" id="2.120.10.80">
    <property type="entry name" value="Kelch-type beta propeller"/>
    <property type="match status" value="2"/>
</dbReference>
<dbReference type="InterPro" id="IPR003961">
    <property type="entry name" value="FN3_dom"/>
</dbReference>
<dbReference type="GO" id="GO:0006338">
    <property type="term" value="P:chromatin remodeling"/>
    <property type="evidence" value="ECO:0007669"/>
    <property type="project" value="TreeGrafter"/>
</dbReference>
<comment type="subcellular location">
    <subcellularLocation>
        <location evidence="1">Nucleus</location>
    </subcellularLocation>
</comment>
<name>A0AA35X3M7_GEOBA</name>
<dbReference type="CDD" id="cd00063">
    <property type="entry name" value="FN3"/>
    <property type="match status" value="2"/>
</dbReference>
<evidence type="ECO:0000256" key="7">
    <source>
        <dbReference type="ARBA" id="ARBA00023306"/>
    </source>
</evidence>
<dbReference type="SMART" id="SM00060">
    <property type="entry name" value="FN3"/>
    <property type="match status" value="2"/>
</dbReference>
<feature type="compositionally biased region" description="Low complexity" evidence="8">
    <location>
        <begin position="655"/>
        <end position="669"/>
    </location>
</feature>
<keyword evidence="3" id="KW-0597">Phosphoprotein</keyword>
<feature type="region of interest" description="Disordered" evidence="8">
    <location>
        <begin position="432"/>
        <end position="458"/>
    </location>
</feature>
<dbReference type="GO" id="GO:0003713">
    <property type="term" value="F:transcription coactivator activity"/>
    <property type="evidence" value="ECO:0007669"/>
    <property type="project" value="TreeGrafter"/>
</dbReference>
<evidence type="ECO:0000256" key="2">
    <source>
        <dbReference type="ARBA" id="ARBA00022441"/>
    </source>
</evidence>
<dbReference type="InterPro" id="IPR059124">
    <property type="entry name" value="Kelch_HCF"/>
</dbReference>
<keyword evidence="5" id="KW-0068">Autocatalytic cleavage</keyword>
<dbReference type="GO" id="GO:0035097">
    <property type="term" value="C:histone methyltransferase complex"/>
    <property type="evidence" value="ECO:0007669"/>
    <property type="project" value="TreeGrafter"/>
</dbReference>
<evidence type="ECO:0000256" key="8">
    <source>
        <dbReference type="SAM" id="MobiDB-lite"/>
    </source>
</evidence>
<keyword evidence="6" id="KW-0539">Nucleus</keyword>
<sequence>MPTSKPVRHVRMRRSTLARKSGACVQKMATTTAVEGEQGSGARPAAEKPLNLKWKRIANTTGPAPKPRHGHRAVAIKELIIIFGGGNDAIIDELHVLNTATNQWFAPQVRGEKPTGCAAFGFICDGVRLLIFGGMVEFGRYSNDLYELLASRWEWRRLTPLGDAPCPRLGHSFNLVGQKAIIFGGLANESNDPKLNIPKYLNDLSYLEIREGTSLQWQCPVFDGPSPSPRESHAAVTIGNNRLLIYGGMNGRRLGDVWILDIDQMQWNSVLTQGPTPLPRSLHSMTVIKNRLFSFGGWVPVLGEDGAVPSHETEWKCANTISCLNLDSMSWELCPSYKEVEESEEAPCPRAGHCAAIVGTRMYVWSGRDAYKRVWNTQVCCNDLWYLETEIPPAPTRVQLVRAGTNSLELLWTTISSADCYLLQIQQYNTTPPAPKPKVEGTTIKAESGQSEPGVVAPATGQKEAIPQWYDIDVVKTTQYTVSGYQVPVETEDNKQHLGQTPKMQKVELQPGKAYKFRVCAINSCGSGPFSDVAAFKTCMPGFPGAPSAIRISKSSEGAHLSWEPPANSAGTITEYSVYLGLKPQPGSQPGTMAFARVYCGPGSSCVVSHTQLASAHVDTTSKPAIIFRIAAKNDKGYGPATQVRWLQDPKPADKAAAAVAKRPASSPAPGAPEDAKKAKVG</sequence>
<evidence type="ECO:0000313" key="10">
    <source>
        <dbReference type="EMBL" id="CAI8038561.1"/>
    </source>
</evidence>
<comment type="caution">
    <text evidence="10">The sequence shown here is derived from an EMBL/GenBank/DDBJ whole genome shotgun (WGS) entry which is preliminary data.</text>
</comment>